<sequence>MGPAPLSAARRNGPMLFVSGQVGIDPLSGALAGSDITSQTRQVLENMKSLVEAGGLSMADVMKVGIFPVNGDDFAAMNAVYAEYFDAPFSARATVGIRLNDPRLLVEMDAIAMERQA</sequence>
<dbReference type="GO" id="GO:0016787">
    <property type="term" value="F:hydrolase activity"/>
    <property type="evidence" value="ECO:0007669"/>
    <property type="project" value="UniProtKB-KW"/>
</dbReference>
<gene>
    <name evidence="1" type="ORF">VSX56_11205</name>
</gene>
<name>A0ABV1SHW2_9RHOB</name>
<comment type="caution">
    <text evidence="1">The sequence shown here is derived from an EMBL/GenBank/DDBJ whole genome shotgun (WGS) entry which is preliminary data.</text>
</comment>
<dbReference type="CDD" id="cd00448">
    <property type="entry name" value="YjgF_YER057c_UK114_family"/>
    <property type="match status" value="1"/>
</dbReference>
<proteinExistence type="predicted"/>
<dbReference type="PANTHER" id="PTHR11803">
    <property type="entry name" value="2-IMINOBUTANOATE/2-IMINOPROPANOATE DEAMINASE RIDA"/>
    <property type="match status" value="1"/>
</dbReference>
<dbReference type="RefSeq" id="WP_339115537.1">
    <property type="nucleotide sequence ID" value="NZ_JAYWLC010000008.1"/>
</dbReference>
<dbReference type="SUPFAM" id="SSF55298">
    <property type="entry name" value="YjgF-like"/>
    <property type="match status" value="1"/>
</dbReference>
<dbReference type="Proteomes" id="UP001438953">
    <property type="component" value="Unassembled WGS sequence"/>
</dbReference>
<accession>A0ABV1SHW2</accession>
<keyword evidence="1" id="KW-0378">Hydrolase</keyword>
<evidence type="ECO:0000313" key="2">
    <source>
        <dbReference type="Proteomes" id="UP001438953"/>
    </source>
</evidence>
<organism evidence="1 2">
    <name type="scientific">Thioclava kandeliae</name>
    <dbReference type="NCBI Taxonomy" id="3070818"/>
    <lineage>
        <taxon>Bacteria</taxon>
        <taxon>Pseudomonadati</taxon>
        <taxon>Pseudomonadota</taxon>
        <taxon>Alphaproteobacteria</taxon>
        <taxon>Rhodobacterales</taxon>
        <taxon>Paracoccaceae</taxon>
        <taxon>Thioclava</taxon>
    </lineage>
</organism>
<reference evidence="1 2" key="1">
    <citation type="submission" date="2024-06" db="EMBL/GenBank/DDBJ databases">
        <title>Thioclava kandeliae sp. nov. from a rhizosphere soil sample of Kandelia candel in a mangrove.</title>
        <authorList>
            <person name="Mu T."/>
        </authorList>
    </citation>
    <scope>NUCLEOTIDE SEQUENCE [LARGE SCALE GENOMIC DNA]</scope>
    <source>
        <strain evidence="1 2">CPCC 100088</strain>
    </source>
</reference>
<keyword evidence="2" id="KW-1185">Reference proteome</keyword>
<dbReference type="InterPro" id="IPR006175">
    <property type="entry name" value="YjgF/YER057c/UK114"/>
</dbReference>
<protein>
    <submittedName>
        <fullName evidence="1">Rid family hydrolase</fullName>
    </submittedName>
</protein>
<dbReference type="Pfam" id="PF01042">
    <property type="entry name" value="Ribonuc_L-PSP"/>
    <property type="match status" value="1"/>
</dbReference>
<dbReference type="PANTHER" id="PTHR11803:SF39">
    <property type="entry name" value="2-IMINOBUTANOATE_2-IMINOPROPANOATE DEAMINASE"/>
    <property type="match status" value="1"/>
</dbReference>
<dbReference type="InterPro" id="IPR035959">
    <property type="entry name" value="RutC-like_sf"/>
</dbReference>
<dbReference type="Gene3D" id="3.30.1330.40">
    <property type="entry name" value="RutC-like"/>
    <property type="match status" value="1"/>
</dbReference>
<dbReference type="EMBL" id="JAYWLC010000008">
    <property type="protein sequence ID" value="MER5172340.1"/>
    <property type="molecule type" value="Genomic_DNA"/>
</dbReference>
<evidence type="ECO:0000313" key="1">
    <source>
        <dbReference type="EMBL" id="MER5172340.1"/>
    </source>
</evidence>